<dbReference type="Proteomes" id="UP000193642">
    <property type="component" value="Unassembled WGS sequence"/>
</dbReference>
<proteinExistence type="predicted"/>
<feature type="non-terminal residue" evidence="1">
    <location>
        <position position="1"/>
    </location>
</feature>
<gene>
    <name evidence="1" type="ORF">BCR33DRAFT_716545</name>
</gene>
<dbReference type="AlphaFoldDB" id="A0A1Y2CEM0"/>
<evidence type="ECO:0000313" key="2">
    <source>
        <dbReference type="Proteomes" id="UP000193642"/>
    </source>
</evidence>
<evidence type="ECO:0000313" key="1">
    <source>
        <dbReference type="EMBL" id="ORY45254.1"/>
    </source>
</evidence>
<accession>A0A1Y2CEM0</accession>
<dbReference type="EMBL" id="MCGO01000020">
    <property type="protein sequence ID" value="ORY45254.1"/>
    <property type="molecule type" value="Genomic_DNA"/>
</dbReference>
<name>A0A1Y2CEM0_9FUNG</name>
<reference evidence="1 2" key="1">
    <citation type="submission" date="2016-07" db="EMBL/GenBank/DDBJ databases">
        <title>Pervasive Adenine N6-methylation of Active Genes in Fungi.</title>
        <authorList>
            <consortium name="DOE Joint Genome Institute"/>
            <person name="Mondo S.J."/>
            <person name="Dannebaum R.O."/>
            <person name="Kuo R.C."/>
            <person name="Labutti K."/>
            <person name="Haridas S."/>
            <person name="Kuo A."/>
            <person name="Salamov A."/>
            <person name="Ahrendt S.R."/>
            <person name="Lipzen A."/>
            <person name="Sullivan W."/>
            <person name="Andreopoulos W.B."/>
            <person name="Clum A."/>
            <person name="Lindquist E."/>
            <person name="Daum C."/>
            <person name="Ramamoorthy G.K."/>
            <person name="Gryganskyi A."/>
            <person name="Culley D."/>
            <person name="Magnuson J.K."/>
            <person name="James T.Y."/>
            <person name="O'Malley M.A."/>
            <person name="Stajich J.E."/>
            <person name="Spatafora J.W."/>
            <person name="Visel A."/>
            <person name="Grigoriev I.V."/>
        </authorList>
    </citation>
    <scope>NUCLEOTIDE SEQUENCE [LARGE SCALE GENOMIC DNA]</scope>
    <source>
        <strain evidence="1 2">JEL800</strain>
    </source>
</reference>
<sequence length="74" mass="8310">SGRVSPSFPSCTLSFLPSPLPQRFRPPHSYSFFYCFIRQAPSILDAVPLSLSTFLLWPIVACHYTAFDRSAICP</sequence>
<comment type="caution">
    <text evidence="1">The sequence shown here is derived from an EMBL/GenBank/DDBJ whole genome shotgun (WGS) entry which is preliminary data.</text>
</comment>
<organism evidence="1 2">
    <name type="scientific">Rhizoclosmatium globosum</name>
    <dbReference type="NCBI Taxonomy" id="329046"/>
    <lineage>
        <taxon>Eukaryota</taxon>
        <taxon>Fungi</taxon>
        <taxon>Fungi incertae sedis</taxon>
        <taxon>Chytridiomycota</taxon>
        <taxon>Chytridiomycota incertae sedis</taxon>
        <taxon>Chytridiomycetes</taxon>
        <taxon>Chytridiales</taxon>
        <taxon>Chytriomycetaceae</taxon>
        <taxon>Rhizoclosmatium</taxon>
    </lineage>
</organism>
<keyword evidence="2" id="KW-1185">Reference proteome</keyword>
<protein>
    <submittedName>
        <fullName evidence="1">Uncharacterized protein</fullName>
    </submittedName>
</protein>